<reference evidence="2 3" key="1">
    <citation type="submission" date="2018-08" db="EMBL/GenBank/DDBJ databases">
        <title>Complete genomic analysis of a Citrobacter pasteurii isolated from cockles (Cerastoderma edule) containing a new chromosomic qnrB allele.</title>
        <authorList>
            <person name="Rodrigues A."/>
            <person name="Baptista T."/>
            <person name="Quesada A."/>
            <person name="Campos M.J."/>
        </authorList>
    </citation>
    <scope>NUCLEOTIDE SEQUENCE [LARGE SCALE GENOMIC DNA]</scope>
    <source>
        <strain evidence="2 3">BA18</strain>
    </source>
</reference>
<sequence>MQTLCDGWLAQTPRFRLLCWGGWMLVLIAAALLCLYPAEQQRKAQQAALVRQRVAIQEQWRNLYLLASSVEQPFSPSEARPVPFSPLVYQSSLTRLIHWQPSVRGGELALKTAWDAVPQVFARLAEQGMSTSQFSLSAEDADVLLTIQLERLNDD</sequence>
<evidence type="ECO:0000313" key="3">
    <source>
        <dbReference type="Proteomes" id="UP000468420"/>
    </source>
</evidence>
<protein>
    <recommendedName>
        <fullName evidence="1">DNA utilization protein HofO C-terminal domain-containing protein</fullName>
    </recommendedName>
</protein>
<dbReference type="AlphaFoldDB" id="A0A6N6K1N4"/>
<feature type="domain" description="DNA utilization protein HofO C-terminal" evidence="1">
    <location>
        <begin position="84"/>
        <end position="151"/>
    </location>
</feature>
<accession>A0A6N6K1N4</accession>
<dbReference type="Pfam" id="PF25319">
    <property type="entry name" value="HofO"/>
    <property type="match status" value="1"/>
</dbReference>
<evidence type="ECO:0000259" key="1">
    <source>
        <dbReference type="Pfam" id="PF25319"/>
    </source>
</evidence>
<comment type="caution">
    <text evidence="2">The sequence shown here is derived from an EMBL/GenBank/DDBJ whole genome shotgun (WGS) entry which is preliminary data.</text>
</comment>
<organism evidence="2 3">
    <name type="scientific">Citrobacter pasteurii</name>
    <dbReference type="NCBI Taxonomy" id="1563222"/>
    <lineage>
        <taxon>Bacteria</taxon>
        <taxon>Pseudomonadati</taxon>
        <taxon>Pseudomonadota</taxon>
        <taxon>Gammaproteobacteria</taxon>
        <taxon>Enterobacterales</taxon>
        <taxon>Enterobacteriaceae</taxon>
        <taxon>Citrobacter</taxon>
    </lineage>
</organism>
<name>A0A6N6K1N4_9ENTR</name>
<dbReference type="RefSeq" id="WP_005121640.1">
    <property type="nucleotide sequence ID" value="NZ_JACERU010000003.1"/>
</dbReference>
<gene>
    <name evidence="2" type="ORF">DXF85_12395</name>
</gene>
<dbReference type="Proteomes" id="UP000468420">
    <property type="component" value="Unassembled WGS sequence"/>
</dbReference>
<evidence type="ECO:0000313" key="2">
    <source>
        <dbReference type="EMBL" id="KAA1277353.1"/>
    </source>
</evidence>
<dbReference type="InterPro" id="IPR057522">
    <property type="entry name" value="HofO_C"/>
</dbReference>
<dbReference type="EMBL" id="QRDC01000010">
    <property type="protein sequence ID" value="KAA1277353.1"/>
    <property type="molecule type" value="Genomic_DNA"/>
</dbReference>
<proteinExistence type="predicted"/>